<dbReference type="SUPFAM" id="SSF55729">
    <property type="entry name" value="Acyl-CoA N-acyltransferases (Nat)"/>
    <property type="match status" value="1"/>
</dbReference>
<dbReference type="Pfam" id="PF00583">
    <property type="entry name" value="Acetyltransf_1"/>
    <property type="match status" value="1"/>
</dbReference>
<organism evidence="4 5">
    <name type="scientific">Neptunicoccus cionae</name>
    <dbReference type="NCBI Taxonomy" id="2035344"/>
    <lineage>
        <taxon>Bacteria</taxon>
        <taxon>Pseudomonadati</taxon>
        <taxon>Pseudomonadota</taxon>
        <taxon>Alphaproteobacteria</taxon>
        <taxon>Rhodobacterales</taxon>
        <taxon>Paracoccaceae</taxon>
        <taxon>Neptunicoccus</taxon>
    </lineage>
</organism>
<proteinExistence type="predicted"/>
<dbReference type="GO" id="GO:0016747">
    <property type="term" value="F:acyltransferase activity, transferring groups other than amino-acyl groups"/>
    <property type="evidence" value="ECO:0007669"/>
    <property type="project" value="InterPro"/>
</dbReference>
<dbReference type="PANTHER" id="PTHR43877">
    <property type="entry name" value="AMINOALKYLPHOSPHONATE N-ACETYLTRANSFERASE-RELATED-RELATED"/>
    <property type="match status" value="1"/>
</dbReference>
<evidence type="ECO:0000259" key="3">
    <source>
        <dbReference type="PROSITE" id="PS51186"/>
    </source>
</evidence>
<gene>
    <name evidence="4" type="ORF">GCM10011498_14540</name>
</gene>
<accession>A0A916VPU8</accession>
<keyword evidence="5" id="KW-1185">Reference proteome</keyword>
<evidence type="ECO:0000313" key="5">
    <source>
        <dbReference type="Proteomes" id="UP000628017"/>
    </source>
</evidence>
<reference evidence="4" key="2">
    <citation type="submission" date="2020-09" db="EMBL/GenBank/DDBJ databases">
        <authorList>
            <person name="Sun Q."/>
            <person name="Zhou Y."/>
        </authorList>
    </citation>
    <scope>NUCLEOTIDE SEQUENCE</scope>
    <source>
        <strain evidence="4">CGMCC 1.15880</strain>
    </source>
</reference>
<protein>
    <recommendedName>
        <fullName evidence="3">N-acetyltransferase domain-containing protein</fullName>
    </recommendedName>
</protein>
<dbReference type="InterPro" id="IPR016181">
    <property type="entry name" value="Acyl_CoA_acyltransferase"/>
</dbReference>
<dbReference type="EMBL" id="BMKA01000002">
    <property type="protein sequence ID" value="GGA15277.1"/>
    <property type="molecule type" value="Genomic_DNA"/>
</dbReference>
<evidence type="ECO:0000256" key="2">
    <source>
        <dbReference type="ARBA" id="ARBA00023315"/>
    </source>
</evidence>
<evidence type="ECO:0000313" key="4">
    <source>
        <dbReference type="EMBL" id="GGA15277.1"/>
    </source>
</evidence>
<dbReference type="InterPro" id="IPR050832">
    <property type="entry name" value="Bact_Acetyltransf"/>
</dbReference>
<dbReference type="Proteomes" id="UP000628017">
    <property type="component" value="Unassembled WGS sequence"/>
</dbReference>
<dbReference type="PROSITE" id="PS51186">
    <property type="entry name" value="GNAT"/>
    <property type="match status" value="1"/>
</dbReference>
<dbReference type="CDD" id="cd04301">
    <property type="entry name" value="NAT_SF"/>
    <property type="match status" value="1"/>
</dbReference>
<keyword evidence="2" id="KW-0012">Acyltransferase</keyword>
<comment type="caution">
    <text evidence="4">The sequence shown here is derived from an EMBL/GenBank/DDBJ whole genome shotgun (WGS) entry which is preliminary data.</text>
</comment>
<dbReference type="PANTHER" id="PTHR43877:SF2">
    <property type="entry name" value="AMINOALKYLPHOSPHONATE N-ACETYLTRANSFERASE-RELATED"/>
    <property type="match status" value="1"/>
</dbReference>
<keyword evidence="1" id="KW-0808">Transferase</keyword>
<name>A0A916VPU8_9RHOB</name>
<feature type="domain" description="N-acetyltransferase" evidence="3">
    <location>
        <begin position="1"/>
        <end position="127"/>
    </location>
</feature>
<reference evidence="4" key="1">
    <citation type="journal article" date="2014" name="Int. J. Syst. Evol. Microbiol.">
        <title>Complete genome sequence of Corynebacterium casei LMG S-19264T (=DSM 44701T), isolated from a smear-ripened cheese.</title>
        <authorList>
            <consortium name="US DOE Joint Genome Institute (JGI-PGF)"/>
            <person name="Walter F."/>
            <person name="Albersmeier A."/>
            <person name="Kalinowski J."/>
            <person name="Ruckert C."/>
        </authorList>
    </citation>
    <scope>NUCLEOTIDE SEQUENCE</scope>
    <source>
        <strain evidence="4">CGMCC 1.15880</strain>
    </source>
</reference>
<dbReference type="AlphaFoldDB" id="A0A916VPU8"/>
<dbReference type="Gene3D" id="3.40.630.30">
    <property type="match status" value="1"/>
</dbReference>
<sequence length="127" mass="14192">MSPVAFEATLENLHDIHKRPLGGVLIASVDGIPSGCVMYSEAEPGVAEFKRMFVNVSSRGYGLGRKLLDAMIEQMVADGYQRVFFSSATFLKHARAMYENAGFVPIAHPDGFPDEWRDKVYFMERSL</sequence>
<dbReference type="InterPro" id="IPR000182">
    <property type="entry name" value="GNAT_dom"/>
</dbReference>
<evidence type="ECO:0000256" key="1">
    <source>
        <dbReference type="ARBA" id="ARBA00022679"/>
    </source>
</evidence>